<evidence type="ECO:0000313" key="8">
    <source>
        <dbReference type="EMBL" id="KZV48469.1"/>
    </source>
</evidence>
<accession>A0A2Z7CUV6</accession>
<dbReference type="AlphaFoldDB" id="A0A2Z7CUV6"/>
<keyword evidence="4" id="KW-0052">Apoplast</keyword>
<evidence type="ECO:0000256" key="5">
    <source>
        <dbReference type="ARBA" id="ARBA00022729"/>
    </source>
</evidence>
<dbReference type="OrthoDB" id="902148at2759"/>
<dbReference type="Proteomes" id="UP000250235">
    <property type="component" value="Unassembled WGS sequence"/>
</dbReference>
<dbReference type="EMBL" id="KQ993856">
    <property type="protein sequence ID" value="KZV48469.1"/>
    <property type="molecule type" value="Genomic_DNA"/>
</dbReference>
<name>A0A2Z7CUV6_9LAMI</name>
<evidence type="ECO:0000256" key="3">
    <source>
        <dbReference type="ARBA" id="ARBA00022512"/>
    </source>
</evidence>
<evidence type="ECO:0000256" key="6">
    <source>
        <dbReference type="ARBA" id="ARBA00023180"/>
    </source>
</evidence>
<gene>
    <name evidence="8" type="ORF">F511_18275</name>
</gene>
<dbReference type="Pfam" id="PF03181">
    <property type="entry name" value="BURP"/>
    <property type="match status" value="1"/>
</dbReference>
<evidence type="ECO:0000256" key="4">
    <source>
        <dbReference type="ARBA" id="ARBA00022523"/>
    </source>
</evidence>
<dbReference type="GO" id="GO:0048046">
    <property type="term" value="C:apoplast"/>
    <property type="evidence" value="ECO:0007669"/>
    <property type="project" value="UniProtKB-SubCell"/>
</dbReference>
<keyword evidence="3" id="KW-0964">Secreted</keyword>
<sequence length="287" mass="32070">MPKSILDKLSPLTQNDCKYYTSMISNNVKLDSKFCSIAKLACSSSLEDVKVRRNIYVDEYQNNPSSSLSVDQRNEDHFSFFRLSVLKNGNIVHLPNLEESLPDRSFLPPQIASRIPLNTQEIAKLFPGTTKETIEHTLFYCNAAAIKGEVKSCPKSLEEMINFSKSALGGKKLISLSSKSTEGSNTEVMIKNIKKFNSDRIVACHEVFLPFAAYFCHSLPSTNLYSVDLVETKTGAPVNSLVAICHMDTSPFPANHVVFKILKLRPGQGEACHWFTQIDLAWIPNTE</sequence>
<dbReference type="SMART" id="SM01045">
    <property type="entry name" value="BURP"/>
    <property type="match status" value="1"/>
</dbReference>
<dbReference type="PANTHER" id="PTHR31458">
    <property type="entry name" value="POLYGALACTURONASE 1 BETA-LIKE PROTEIN 2"/>
    <property type="match status" value="1"/>
</dbReference>
<dbReference type="PANTHER" id="PTHR31458:SF16">
    <property type="entry name" value="BURP DOMAIN-CONTAINING PROTEIN"/>
    <property type="match status" value="1"/>
</dbReference>
<dbReference type="InterPro" id="IPR051897">
    <property type="entry name" value="PG-associated_BURP"/>
</dbReference>
<organism evidence="8 9">
    <name type="scientific">Dorcoceras hygrometricum</name>
    <dbReference type="NCBI Taxonomy" id="472368"/>
    <lineage>
        <taxon>Eukaryota</taxon>
        <taxon>Viridiplantae</taxon>
        <taxon>Streptophyta</taxon>
        <taxon>Embryophyta</taxon>
        <taxon>Tracheophyta</taxon>
        <taxon>Spermatophyta</taxon>
        <taxon>Magnoliopsida</taxon>
        <taxon>eudicotyledons</taxon>
        <taxon>Gunneridae</taxon>
        <taxon>Pentapetalae</taxon>
        <taxon>asterids</taxon>
        <taxon>lamiids</taxon>
        <taxon>Lamiales</taxon>
        <taxon>Gesneriaceae</taxon>
        <taxon>Didymocarpoideae</taxon>
        <taxon>Trichosporeae</taxon>
        <taxon>Loxocarpinae</taxon>
        <taxon>Dorcoceras</taxon>
    </lineage>
</organism>
<evidence type="ECO:0000256" key="1">
    <source>
        <dbReference type="ARBA" id="ARBA00004191"/>
    </source>
</evidence>
<evidence type="ECO:0000313" key="9">
    <source>
        <dbReference type="Proteomes" id="UP000250235"/>
    </source>
</evidence>
<feature type="domain" description="BURP" evidence="7">
    <location>
        <begin position="80"/>
        <end position="285"/>
    </location>
</feature>
<dbReference type="InterPro" id="IPR004873">
    <property type="entry name" value="BURP_dom"/>
</dbReference>
<evidence type="ECO:0000259" key="7">
    <source>
        <dbReference type="PROSITE" id="PS51277"/>
    </source>
</evidence>
<keyword evidence="3" id="KW-0134">Cell wall</keyword>
<comment type="subcellular location">
    <subcellularLocation>
        <location evidence="1">Secreted</location>
        <location evidence="1">Cell wall</location>
    </subcellularLocation>
    <subcellularLocation>
        <location evidence="2">Secreted</location>
        <location evidence="2">Extracellular space</location>
        <location evidence="2">Apoplast</location>
    </subcellularLocation>
</comment>
<dbReference type="PROSITE" id="PS51277">
    <property type="entry name" value="BURP"/>
    <property type="match status" value="1"/>
</dbReference>
<evidence type="ECO:0000256" key="2">
    <source>
        <dbReference type="ARBA" id="ARBA00004271"/>
    </source>
</evidence>
<reference evidence="8 9" key="1">
    <citation type="journal article" date="2015" name="Proc. Natl. Acad. Sci. U.S.A.">
        <title>The resurrection genome of Boea hygrometrica: A blueprint for survival of dehydration.</title>
        <authorList>
            <person name="Xiao L."/>
            <person name="Yang G."/>
            <person name="Zhang L."/>
            <person name="Yang X."/>
            <person name="Zhao S."/>
            <person name="Ji Z."/>
            <person name="Zhou Q."/>
            <person name="Hu M."/>
            <person name="Wang Y."/>
            <person name="Chen M."/>
            <person name="Xu Y."/>
            <person name="Jin H."/>
            <person name="Xiao X."/>
            <person name="Hu G."/>
            <person name="Bao F."/>
            <person name="Hu Y."/>
            <person name="Wan P."/>
            <person name="Li L."/>
            <person name="Deng X."/>
            <person name="Kuang T."/>
            <person name="Xiang C."/>
            <person name="Zhu J.K."/>
            <person name="Oliver M.J."/>
            <person name="He Y."/>
        </authorList>
    </citation>
    <scope>NUCLEOTIDE SEQUENCE [LARGE SCALE GENOMIC DNA]</scope>
    <source>
        <strain evidence="9">cv. XS01</strain>
    </source>
</reference>
<protein>
    <submittedName>
        <fullName evidence="8">BURP domain-containing protein 16-like</fullName>
    </submittedName>
</protein>
<proteinExistence type="predicted"/>
<keyword evidence="9" id="KW-1185">Reference proteome</keyword>
<keyword evidence="6" id="KW-0325">Glycoprotein</keyword>
<keyword evidence="5" id="KW-0732">Signal</keyword>